<feature type="compositionally biased region" description="Polar residues" evidence="1">
    <location>
        <begin position="107"/>
        <end position="119"/>
    </location>
</feature>
<accession>A0A9Q1IBX8</accession>
<reference evidence="2" key="1">
    <citation type="journal article" date="2023" name="Science">
        <title>Genome structures resolve the early diversification of teleost fishes.</title>
        <authorList>
            <person name="Parey E."/>
            <person name="Louis A."/>
            <person name="Montfort J."/>
            <person name="Bouchez O."/>
            <person name="Roques C."/>
            <person name="Iampietro C."/>
            <person name="Lluch J."/>
            <person name="Castinel A."/>
            <person name="Donnadieu C."/>
            <person name="Desvignes T."/>
            <person name="Floi Bucao C."/>
            <person name="Jouanno E."/>
            <person name="Wen M."/>
            <person name="Mejri S."/>
            <person name="Dirks R."/>
            <person name="Jansen H."/>
            <person name="Henkel C."/>
            <person name="Chen W.J."/>
            <person name="Zahm M."/>
            <person name="Cabau C."/>
            <person name="Klopp C."/>
            <person name="Thompson A.W."/>
            <person name="Robinson-Rechavi M."/>
            <person name="Braasch I."/>
            <person name="Lecointre G."/>
            <person name="Bobe J."/>
            <person name="Postlethwait J.H."/>
            <person name="Berthelot C."/>
            <person name="Roest Crollius H."/>
            <person name="Guiguen Y."/>
        </authorList>
    </citation>
    <scope>NUCLEOTIDE SEQUENCE</scope>
    <source>
        <strain evidence="2">WJC10195</strain>
    </source>
</reference>
<evidence type="ECO:0000313" key="3">
    <source>
        <dbReference type="Proteomes" id="UP001152622"/>
    </source>
</evidence>
<gene>
    <name evidence="2" type="ORF">SKAU_G00394610</name>
</gene>
<organism evidence="2 3">
    <name type="scientific">Synaphobranchus kaupii</name>
    <name type="common">Kaup's arrowtooth eel</name>
    <dbReference type="NCBI Taxonomy" id="118154"/>
    <lineage>
        <taxon>Eukaryota</taxon>
        <taxon>Metazoa</taxon>
        <taxon>Chordata</taxon>
        <taxon>Craniata</taxon>
        <taxon>Vertebrata</taxon>
        <taxon>Euteleostomi</taxon>
        <taxon>Actinopterygii</taxon>
        <taxon>Neopterygii</taxon>
        <taxon>Teleostei</taxon>
        <taxon>Anguilliformes</taxon>
        <taxon>Synaphobranchidae</taxon>
        <taxon>Synaphobranchus</taxon>
    </lineage>
</organism>
<name>A0A9Q1IBX8_SYNKA</name>
<dbReference type="AlphaFoldDB" id="A0A9Q1IBX8"/>
<keyword evidence="3" id="KW-1185">Reference proteome</keyword>
<sequence>MEQSIARAVRENEVWRFDSGLDSQLSPEEQDDFDGTLILPARGRRTSSARFRVSRDWLRLVPGRTDWLASTLSAPKVDESLHPHWGGTDRRRRLTGPPATGERCTLTAASHPSQILQPL</sequence>
<comment type="caution">
    <text evidence="2">The sequence shown here is derived from an EMBL/GenBank/DDBJ whole genome shotgun (WGS) entry which is preliminary data.</text>
</comment>
<evidence type="ECO:0000313" key="2">
    <source>
        <dbReference type="EMBL" id="KAJ8336118.1"/>
    </source>
</evidence>
<proteinExistence type="predicted"/>
<dbReference type="EMBL" id="JAINUF010000020">
    <property type="protein sequence ID" value="KAJ8336118.1"/>
    <property type="molecule type" value="Genomic_DNA"/>
</dbReference>
<protein>
    <submittedName>
        <fullName evidence="2">Uncharacterized protein</fullName>
    </submittedName>
</protein>
<dbReference type="Proteomes" id="UP001152622">
    <property type="component" value="Chromosome 20"/>
</dbReference>
<feature type="region of interest" description="Disordered" evidence="1">
    <location>
        <begin position="78"/>
        <end position="119"/>
    </location>
</feature>
<evidence type="ECO:0000256" key="1">
    <source>
        <dbReference type="SAM" id="MobiDB-lite"/>
    </source>
</evidence>